<evidence type="ECO:0000256" key="6">
    <source>
        <dbReference type="HAMAP-Rule" id="MF_00600"/>
    </source>
</evidence>
<keyword evidence="4 6" id="KW-0143">Chaperone</keyword>
<dbReference type="Gene3D" id="3.30.260.10">
    <property type="entry name" value="TCP-1-like chaperonin intermediate domain"/>
    <property type="match status" value="1"/>
</dbReference>
<dbReference type="NCBIfam" id="NF009487">
    <property type="entry name" value="PRK12849.1"/>
    <property type="match status" value="1"/>
</dbReference>
<feature type="binding site" evidence="6">
    <location>
        <position position="495"/>
    </location>
    <ligand>
        <name>ATP</name>
        <dbReference type="ChEBI" id="CHEBI:30616"/>
    </ligand>
</feature>
<comment type="caution">
    <text evidence="6">Lacks conserved residue(s) required for the propagation of feature annotation.</text>
</comment>
<keyword evidence="9" id="KW-0175">Coiled coil</keyword>
<feature type="binding site" evidence="6">
    <location>
        <position position="413"/>
    </location>
    <ligand>
        <name>ATP</name>
        <dbReference type="ChEBI" id="CHEBI:30616"/>
    </ligand>
</feature>
<dbReference type="GO" id="GO:0005737">
    <property type="term" value="C:cytoplasm"/>
    <property type="evidence" value="ECO:0007669"/>
    <property type="project" value="UniProtKB-SubCell"/>
</dbReference>
<dbReference type="GO" id="GO:0005524">
    <property type="term" value="F:ATP binding"/>
    <property type="evidence" value="ECO:0007669"/>
    <property type="project" value="UniProtKB-UniRule"/>
</dbReference>
<dbReference type="NCBIfam" id="NF009489">
    <property type="entry name" value="PRK12851.1"/>
    <property type="match status" value="1"/>
</dbReference>
<dbReference type="SUPFAM" id="SSF54849">
    <property type="entry name" value="GroEL-intermediate domain like"/>
    <property type="match status" value="1"/>
</dbReference>
<evidence type="ECO:0000256" key="7">
    <source>
        <dbReference type="RuleBase" id="RU000418"/>
    </source>
</evidence>
<sequence length="546" mass="58174">MPKQIIYDEKARAKLKAGVDALAKAVATTLGPKGGNVALDKSWGTPQVVHDGVTVAKEIELEDKFENMGAQIVKEAASKTNDTAGDGTTTSTVLAQALVEEGLKNVSAGANPMMIRRGLEKAVALAVEEIKKLAKPISNKEEKAQVAIISSQSEKIGNLIAEAMEKVGSAGVITVDESKTAEIELEYKEGMQFDRGYVSPYFVTNAEKMEAEIEDPYILVTDQKISNMQDMMPMLESLVKVSKNLVILADEVDGEALATLVVNKLRGVLNVLAVKAPGFGDRRKAILEDIATLTGANIISQDTGRKLDSVTVEDLGHCDRIISDKDNTTIVGGKGKEDTINDRVKIIQAQIEQTTAEYDKEKLQERMAKLTGGVAVINVGASTESELKELKLRVEDAVNATKAAVEEGIVAGGGITFLNIRPALEKLTLLGDEATGAKILLKALEKPARLIIRNAGADDGKVLAEIERQAKDNINTGFDVISMDYVDLVKKGIIDPAKVARSALQNAVSAATMIITTECLVTDTPKKESETPAMPGGGMGGMGGMM</sequence>
<dbReference type="InterPro" id="IPR001844">
    <property type="entry name" value="Cpn60/GroEL"/>
</dbReference>
<dbReference type="InterPro" id="IPR027409">
    <property type="entry name" value="GroEL-like_apical_dom_sf"/>
</dbReference>
<dbReference type="CDD" id="cd03344">
    <property type="entry name" value="GroEL"/>
    <property type="match status" value="1"/>
</dbReference>
<comment type="similarity">
    <text evidence="1 6 7">Belongs to the chaperonin (HSP60) family.</text>
</comment>
<evidence type="ECO:0000256" key="9">
    <source>
        <dbReference type="SAM" id="Coils"/>
    </source>
</evidence>
<dbReference type="AlphaFoldDB" id="A0A1F4W0P4"/>
<reference evidence="11 12" key="1">
    <citation type="journal article" date="2016" name="Nat. Commun.">
        <title>Thousands of microbial genomes shed light on interconnected biogeochemical processes in an aquifer system.</title>
        <authorList>
            <person name="Anantharaman K."/>
            <person name="Brown C.T."/>
            <person name="Hug L.A."/>
            <person name="Sharon I."/>
            <person name="Castelle C.J."/>
            <person name="Probst A.J."/>
            <person name="Thomas B.C."/>
            <person name="Singh A."/>
            <person name="Wilkins M.J."/>
            <person name="Karaoz U."/>
            <person name="Brodie E.L."/>
            <person name="Williams K.H."/>
            <person name="Hubbard S.S."/>
            <person name="Banfield J.F."/>
        </authorList>
    </citation>
    <scope>NUCLEOTIDE SEQUENCE [LARGE SCALE GENOMIC DNA]</scope>
</reference>
<evidence type="ECO:0000256" key="4">
    <source>
        <dbReference type="ARBA" id="ARBA00023186"/>
    </source>
</evidence>
<dbReference type="NCBIfam" id="NF009488">
    <property type="entry name" value="PRK12850.1"/>
    <property type="match status" value="1"/>
</dbReference>
<evidence type="ECO:0000313" key="11">
    <source>
        <dbReference type="EMBL" id="OGC62971.1"/>
    </source>
</evidence>
<comment type="caution">
    <text evidence="11">The sequence shown here is derived from an EMBL/GenBank/DDBJ whole genome shotgun (WGS) entry which is preliminary data.</text>
</comment>
<dbReference type="SUPFAM" id="SSF48592">
    <property type="entry name" value="GroEL equatorial domain-like"/>
    <property type="match status" value="1"/>
</dbReference>
<accession>A0A1F4W0P4</accession>
<evidence type="ECO:0000256" key="5">
    <source>
        <dbReference type="ARBA" id="ARBA00023235"/>
    </source>
</evidence>
<dbReference type="Gene3D" id="1.10.560.10">
    <property type="entry name" value="GroEL-like equatorial domain"/>
    <property type="match status" value="1"/>
</dbReference>
<proteinExistence type="inferred from homology"/>
<dbReference type="GO" id="GO:0051082">
    <property type="term" value="F:unfolded protein binding"/>
    <property type="evidence" value="ECO:0007669"/>
    <property type="project" value="UniProtKB-UniRule"/>
</dbReference>
<dbReference type="GO" id="GO:0042026">
    <property type="term" value="P:protein refolding"/>
    <property type="evidence" value="ECO:0007669"/>
    <property type="project" value="UniProtKB-UniRule"/>
</dbReference>
<dbReference type="Pfam" id="PF00118">
    <property type="entry name" value="Cpn60_TCP1"/>
    <property type="match status" value="1"/>
</dbReference>
<dbReference type="PRINTS" id="PR00298">
    <property type="entry name" value="CHAPERONIN60"/>
</dbReference>
<evidence type="ECO:0000256" key="10">
    <source>
        <dbReference type="SAM" id="MobiDB-lite"/>
    </source>
</evidence>
<feature type="region of interest" description="Disordered" evidence="10">
    <location>
        <begin position="524"/>
        <end position="546"/>
    </location>
</feature>
<keyword evidence="2 6" id="KW-0547">Nucleotide-binding</keyword>
<dbReference type="InterPro" id="IPR027410">
    <property type="entry name" value="TCP-1-like_intermed_sf"/>
</dbReference>
<dbReference type="NCBIfam" id="TIGR02348">
    <property type="entry name" value="GroEL"/>
    <property type="match status" value="1"/>
</dbReference>
<evidence type="ECO:0000256" key="2">
    <source>
        <dbReference type="ARBA" id="ARBA00022741"/>
    </source>
</evidence>
<evidence type="ECO:0000256" key="8">
    <source>
        <dbReference type="RuleBase" id="RU000419"/>
    </source>
</evidence>
<gene>
    <name evidence="6" type="primary">groEL</name>
    <name evidence="6" type="synonym">groL</name>
    <name evidence="11" type="ORF">A2264_03775</name>
</gene>
<feature type="compositionally biased region" description="Gly residues" evidence="10">
    <location>
        <begin position="535"/>
        <end position="546"/>
    </location>
</feature>
<dbReference type="GO" id="GO:0140662">
    <property type="term" value="F:ATP-dependent protein folding chaperone"/>
    <property type="evidence" value="ECO:0007669"/>
    <property type="project" value="InterPro"/>
</dbReference>
<comment type="subcellular location">
    <subcellularLocation>
        <location evidence="6">Cytoplasm</location>
    </subcellularLocation>
</comment>
<comment type="subunit">
    <text evidence="6 8">Forms a cylinder of 14 subunits composed of two heptameric rings stacked back-to-back. Interacts with the co-chaperonin GroES.</text>
</comment>
<dbReference type="SUPFAM" id="SSF52029">
    <property type="entry name" value="GroEL apical domain-like"/>
    <property type="match status" value="1"/>
</dbReference>
<evidence type="ECO:0000313" key="12">
    <source>
        <dbReference type="Proteomes" id="UP000176614"/>
    </source>
</evidence>
<feature type="coiled-coil region" evidence="9">
    <location>
        <begin position="344"/>
        <end position="407"/>
    </location>
</feature>
<feature type="binding site" evidence="6">
    <location>
        <begin position="86"/>
        <end position="90"/>
    </location>
    <ligand>
        <name>ATP</name>
        <dbReference type="ChEBI" id="CHEBI:30616"/>
    </ligand>
</feature>
<keyword evidence="3 6" id="KW-0067">ATP-binding</keyword>
<dbReference type="NCBIfam" id="NF000592">
    <property type="entry name" value="PRK00013.1"/>
    <property type="match status" value="1"/>
</dbReference>
<organism evidence="11 12">
    <name type="scientific">candidate division WWE3 bacterium RIFOXYA2_FULL_46_9</name>
    <dbReference type="NCBI Taxonomy" id="1802636"/>
    <lineage>
        <taxon>Bacteria</taxon>
        <taxon>Katanobacteria</taxon>
    </lineage>
</organism>
<dbReference type="Proteomes" id="UP000176614">
    <property type="component" value="Unassembled WGS sequence"/>
</dbReference>
<protein>
    <recommendedName>
        <fullName evidence="6">Chaperonin GroEL</fullName>
        <ecNumber evidence="6">5.6.1.7</ecNumber>
    </recommendedName>
    <alternativeName>
        <fullName evidence="6">60 kDa chaperonin</fullName>
    </alternativeName>
    <alternativeName>
        <fullName evidence="6">Chaperonin-60</fullName>
        <shortName evidence="6">Cpn60</shortName>
    </alternativeName>
</protein>
<feature type="binding site" evidence="6">
    <location>
        <begin position="29"/>
        <end position="32"/>
    </location>
    <ligand>
        <name>ATP</name>
        <dbReference type="ChEBI" id="CHEBI:30616"/>
    </ligand>
</feature>
<dbReference type="HAMAP" id="MF_00600">
    <property type="entry name" value="CH60"/>
    <property type="match status" value="1"/>
</dbReference>
<dbReference type="PANTHER" id="PTHR45633">
    <property type="entry name" value="60 KDA HEAT SHOCK PROTEIN, MITOCHONDRIAL"/>
    <property type="match status" value="1"/>
</dbReference>
<dbReference type="EC" id="5.6.1.7" evidence="6"/>
<dbReference type="EMBL" id="MEVT01000011">
    <property type="protein sequence ID" value="OGC62971.1"/>
    <property type="molecule type" value="Genomic_DNA"/>
</dbReference>
<name>A0A1F4W0P4_UNCKA</name>
<dbReference type="InterPro" id="IPR018370">
    <property type="entry name" value="Chaperonin_Cpn60_CS"/>
</dbReference>
<comment type="function">
    <text evidence="6 8">Together with its co-chaperonin GroES, plays an essential role in assisting protein folding. The GroEL-GroES system forms a nano-cage that allows encapsulation of the non-native substrate proteins and provides a physical environment optimized to promote and accelerate protein folding.</text>
</comment>
<keyword evidence="6" id="KW-0963">Cytoplasm</keyword>
<evidence type="ECO:0000256" key="3">
    <source>
        <dbReference type="ARBA" id="ARBA00022840"/>
    </source>
</evidence>
<dbReference type="PROSITE" id="PS00296">
    <property type="entry name" value="CHAPERONINS_CPN60"/>
    <property type="match status" value="1"/>
</dbReference>
<dbReference type="Gene3D" id="3.50.7.10">
    <property type="entry name" value="GroEL"/>
    <property type="match status" value="1"/>
</dbReference>
<keyword evidence="5 6" id="KW-0413">Isomerase</keyword>
<dbReference type="InterPro" id="IPR027413">
    <property type="entry name" value="GROEL-like_equatorial_sf"/>
</dbReference>
<evidence type="ECO:0000256" key="1">
    <source>
        <dbReference type="ARBA" id="ARBA00006607"/>
    </source>
</evidence>
<dbReference type="InterPro" id="IPR002423">
    <property type="entry name" value="Cpn60/GroEL/TCP-1"/>
</dbReference>
<dbReference type="FunFam" id="3.50.7.10:FF:000001">
    <property type="entry name" value="60 kDa chaperonin"/>
    <property type="match status" value="1"/>
</dbReference>
<dbReference type="GO" id="GO:0016853">
    <property type="term" value="F:isomerase activity"/>
    <property type="evidence" value="ECO:0007669"/>
    <property type="project" value="UniProtKB-KW"/>
</dbReference>